<accession>A0ABS4NI29</accession>
<dbReference type="SUPFAM" id="SSF89957">
    <property type="entry name" value="MTH1187/YkoF-like"/>
    <property type="match status" value="1"/>
</dbReference>
<dbReference type="InterPro" id="IPR029756">
    <property type="entry name" value="MTH1187/YkoF-like"/>
</dbReference>
<evidence type="ECO:0000313" key="3">
    <source>
        <dbReference type="EMBL" id="MBP2073321.1"/>
    </source>
</evidence>
<name>A0ABS4NI29_9THEO</name>
<reference evidence="3" key="1">
    <citation type="submission" date="2021-03" db="EMBL/GenBank/DDBJ databases">
        <title>Genomic Encyclopedia of Type Strains, Phase IV (KMG-IV): sequencing the most valuable type-strain genomes for metagenomic binning, comparative biology and taxonomic classification.</title>
        <authorList>
            <person name="Goeker M."/>
        </authorList>
    </citation>
    <scope>NUCLEOTIDE SEQUENCE</scope>
    <source>
        <strain evidence="3">DSM 101588</strain>
    </source>
</reference>
<dbReference type="RefSeq" id="WP_209454940.1">
    <property type="nucleotide sequence ID" value="NZ_JAGGLT010000042.1"/>
</dbReference>
<evidence type="ECO:0000259" key="2">
    <source>
        <dbReference type="Pfam" id="PF01910"/>
    </source>
</evidence>
<comment type="caution">
    <text evidence="3">The sequence shown here is derived from an EMBL/GenBank/DDBJ whole genome shotgun (WGS) entry which is preliminary data.</text>
</comment>
<dbReference type="InterPro" id="IPR051614">
    <property type="entry name" value="UPF0045_domain"/>
</dbReference>
<keyword evidence="4" id="KW-1185">Reference proteome</keyword>
<feature type="domain" description="Thiamine-binding protein" evidence="2">
    <location>
        <begin position="6"/>
        <end position="94"/>
    </location>
</feature>
<sequence>MNVVNVSLQVLPVVEEEMIYPVVDKVIDYIKSTGVKYFVSPMETTMEGDIDILLDIVKKAQDICVKEGAKRVISIVKIDYKPDGVTIDEKMNKYISQ</sequence>
<dbReference type="PANTHER" id="PTHR33777">
    <property type="entry name" value="UPF0045 PROTEIN ECM15"/>
    <property type="match status" value="1"/>
</dbReference>
<dbReference type="Gene3D" id="3.30.70.930">
    <property type="match status" value="1"/>
</dbReference>
<protein>
    <submittedName>
        <fullName evidence="3">Uncharacterized protein YqgV (UPF0045/DUF77 family)</fullName>
    </submittedName>
</protein>
<dbReference type="PANTHER" id="PTHR33777:SF1">
    <property type="entry name" value="UPF0045 PROTEIN ECM15"/>
    <property type="match status" value="1"/>
</dbReference>
<organism evidence="3 4">
    <name type="scientific">Thermoanaerobacterium butyriciformans</name>
    <dbReference type="NCBI Taxonomy" id="1702242"/>
    <lineage>
        <taxon>Bacteria</taxon>
        <taxon>Bacillati</taxon>
        <taxon>Bacillota</taxon>
        <taxon>Clostridia</taxon>
        <taxon>Thermoanaerobacterales</taxon>
        <taxon>Thermoanaerobacteraceae</taxon>
        <taxon>Thermoanaerobacterium</taxon>
    </lineage>
</organism>
<evidence type="ECO:0000256" key="1">
    <source>
        <dbReference type="ARBA" id="ARBA00010272"/>
    </source>
</evidence>
<dbReference type="InterPro" id="IPR002767">
    <property type="entry name" value="Thiamine_BP"/>
</dbReference>
<gene>
    <name evidence="3" type="ORF">J2Z80_002873</name>
</gene>
<dbReference type="EMBL" id="JAGGLT010000042">
    <property type="protein sequence ID" value="MBP2073321.1"/>
    <property type="molecule type" value="Genomic_DNA"/>
</dbReference>
<dbReference type="Proteomes" id="UP001166402">
    <property type="component" value="Unassembled WGS sequence"/>
</dbReference>
<dbReference type="Pfam" id="PF01910">
    <property type="entry name" value="Thiamine_BP"/>
    <property type="match status" value="1"/>
</dbReference>
<proteinExistence type="inferred from homology"/>
<comment type="similarity">
    <text evidence="1">Belongs to the UPF0045 family.</text>
</comment>
<evidence type="ECO:0000313" key="4">
    <source>
        <dbReference type="Proteomes" id="UP001166402"/>
    </source>
</evidence>